<organism evidence="2 3">
    <name type="scientific">Tieghemiomyces parasiticus</name>
    <dbReference type="NCBI Taxonomy" id="78921"/>
    <lineage>
        <taxon>Eukaryota</taxon>
        <taxon>Fungi</taxon>
        <taxon>Fungi incertae sedis</taxon>
        <taxon>Zoopagomycota</taxon>
        <taxon>Kickxellomycotina</taxon>
        <taxon>Dimargaritomycetes</taxon>
        <taxon>Dimargaritales</taxon>
        <taxon>Dimargaritaceae</taxon>
        <taxon>Tieghemiomyces</taxon>
    </lineage>
</organism>
<feature type="signal peptide" evidence="1">
    <location>
        <begin position="1"/>
        <end position="22"/>
    </location>
</feature>
<evidence type="ECO:0000313" key="3">
    <source>
        <dbReference type="Proteomes" id="UP001150569"/>
    </source>
</evidence>
<keyword evidence="1" id="KW-0732">Signal</keyword>
<comment type="caution">
    <text evidence="2">The sequence shown here is derived from an EMBL/GenBank/DDBJ whole genome shotgun (WGS) entry which is preliminary data.</text>
</comment>
<keyword evidence="3" id="KW-1185">Reference proteome</keyword>
<evidence type="ECO:0000313" key="2">
    <source>
        <dbReference type="EMBL" id="KAJ1912405.1"/>
    </source>
</evidence>
<proteinExistence type="predicted"/>
<sequence length="147" mass="15034">MQLRSTFIVLAVVALATLSVQAHPTPEGAVSVEKENTRSTTGDVAGEIASHTSEAMASGGGAAYLLYSSLKNAMQAAGNLIKLPFVGVRDVATKTADVATEQGKKAVAAVSEKTEQVKEGISAATKDVTNKVGSGMVDLGGKIKTEE</sequence>
<reference evidence="2" key="1">
    <citation type="submission" date="2022-07" db="EMBL/GenBank/DDBJ databases">
        <title>Phylogenomic reconstructions and comparative analyses of Kickxellomycotina fungi.</title>
        <authorList>
            <person name="Reynolds N.K."/>
            <person name="Stajich J.E."/>
            <person name="Barry K."/>
            <person name="Grigoriev I.V."/>
            <person name="Crous P."/>
            <person name="Smith M.E."/>
        </authorList>
    </citation>
    <scope>NUCLEOTIDE SEQUENCE</scope>
    <source>
        <strain evidence="2">RSA 861</strain>
    </source>
</reference>
<dbReference type="EMBL" id="JANBPT010000836">
    <property type="protein sequence ID" value="KAJ1912405.1"/>
    <property type="molecule type" value="Genomic_DNA"/>
</dbReference>
<gene>
    <name evidence="2" type="ORF">IWQ60_009678</name>
</gene>
<accession>A0A9W7ZM76</accession>
<dbReference type="AlphaFoldDB" id="A0A9W7ZM76"/>
<evidence type="ECO:0000256" key="1">
    <source>
        <dbReference type="SAM" id="SignalP"/>
    </source>
</evidence>
<feature type="chain" id="PRO_5040761683" evidence="1">
    <location>
        <begin position="23"/>
        <end position="147"/>
    </location>
</feature>
<name>A0A9W7ZM76_9FUNG</name>
<dbReference type="Proteomes" id="UP001150569">
    <property type="component" value="Unassembled WGS sequence"/>
</dbReference>
<protein>
    <submittedName>
        <fullName evidence="2">Uncharacterized protein</fullName>
    </submittedName>
</protein>